<dbReference type="PANTHER" id="PTHR37534:SF48">
    <property type="entry name" value="FINGER DOMAIN PROTEIN, PUTATIVE-RELATED"/>
    <property type="match status" value="1"/>
</dbReference>
<name>A0A9P8Y650_9PEZI</name>
<dbReference type="GO" id="GO:0000981">
    <property type="term" value="F:DNA-binding transcription factor activity, RNA polymerase II-specific"/>
    <property type="evidence" value="ECO:0007669"/>
    <property type="project" value="InterPro"/>
</dbReference>
<proteinExistence type="predicted"/>
<dbReference type="Pfam" id="PF11951">
    <property type="entry name" value="Fungal_trans_2"/>
    <property type="match status" value="2"/>
</dbReference>
<dbReference type="EMBL" id="JAGTJQ010000006">
    <property type="protein sequence ID" value="KAH7028851.1"/>
    <property type="molecule type" value="Genomic_DNA"/>
</dbReference>
<gene>
    <name evidence="5" type="ORF">B0I36DRAFT_363469</name>
</gene>
<evidence type="ECO:0000259" key="4">
    <source>
        <dbReference type="Pfam" id="PF00172"/>
    </source>
</evidence>
<feature type="domain" description="Zn(2)-C6 fungal-type" evidence="4">
    <location>
        <begin position="47"/>
        <end position="81"/>
    </location>
</feature>
<feature type="region of interest" description="Disordered" evidence="3">
    <location>
        <begin position="420"/>
        <end position="442"/>
    </location>
</feature>
<feature type="region of interest" description="Disordered" evidence="3">
    <location>
        <begin position="96"/>
        <end position="146"/>
    </location>
</feature>
<evidence type="ECO:0000313" key="5">
    <source>
        <dbReference type="EMBL" id="KAH7028851.1"/>
    </source>
</evidence>
<dbReference type="InterPro" id="IPR021858">
    <property type="entry name" value="Fun_TF"/>
</dbReference>
<dbReference type="InterPro" id="IPR036864">
    <property type="entry name" value="Zn2-C6_fun-type_DNA-bd_sf"/>
</dbReference>
<dbReference type="AlphaFoldDB" id="A0A9P8Y650"/>
<dbReference type="InterPro" id="IPR001138">
    <property type="entry name" value="Zn2Cys6_DnaBD"/>
</dbReference>
<keyword evidence="2" id="KW-0539">Nucleus</keyword>
<evidence type="ECO:0000313" key="6">
    <source>
        <dbReference type="Proteomes" id="UP000756346"/>
    </source>
</evidence>
<evidence type="ECO:0000256" key="1">
    <source>
        <dbReference type="ARBA" id="ARBA00004123"/>
    </source>
</evidence>
<feature type="region of interest" description="Disordered" evidence="3">
    <location>
        <begin position="461"/>
        <end position="494"/>
    </location>
</feature>
<keyword evidence="6" id="KW-1185">Reference proteome</keyword>
<dbReference type="GO" id="GO:0000976">
    <property type="term" value="F:transcription cis-regulatory region binding"/>
    <property type="evidence" value="ECO:0007669"/>
    <property type="project" value="TreeGrafter"/>
</dbReference>
<evidence type="ECO:0000256" key="2">
    <source>
        <dbReference type="ARBA" id="ARBA00023242"/>
    </source>
</evidence>
<organism evidence="5 6">
    <name type="scientific">Microdochium trichocladiopsis</name>
    <dbReference type="NCBI Taxonomy" id="1682393"/>
    <lineage>
        <taxon>Eukaryota</taxon>
        <taxon>Fungi</taxon>
        <taxon>Dikarya</taxon>
        <taxon>Ascomycota</taxon>
        <taxon>Pezizomycotina</taxon>
        <taxon>Sordariomycetes</taxon>
        <taxon>Xylariomycetidae</taxon>
        <taxon>Xylariales</taxon>
        <taxon>Microdochiaceae</taxon>
        <taxon>Microdochium</taxon>
    </lineage>
</organism>
<dbReference type="OrthoDB" id="5386330at2759"/>
<dbReference type="GO" id="GO:0045944">
    <property type="term" value="P:positive regulation of transcription by RNA polymerase II"/>
    <property type="evidence" value="ECO:0007669"/>
    <property type="project" value="TreeGrafter"/>
</dbReference>
<accession>A0A9P8Y650</accession>
<dbReference type="Proteomes" id="UP000756346">
    <property type="component" value="Unassembled WGS sequence"/>
</dbReference>
<dbReference type="Pfam" id="PF00172">
    <property type="entry name" value="Zn_clus"/>
    <property type="match status" value="1"/>
</dbReference>
<comment type="caution">
    <text evidence="5">The sequence shown here is derived from an EMBL/GenBank/DDBJ whole genome shotgun (WGS) entry which is preliminary data.</text>
</comment>
<evidence type="ECO:0000256" key="3">
    <source>
        <dbReference type="SAM" id="MobiDB-lite"/>
    </source>
</evidence>
<dbReference type="GO" id="GO:0008270">
    <property type="term" value="F:zinc ion binding"/>
    <property type="evidence" value="ECO:0007669"/>
    <property type="project" value="InterPro"/>
</dbReference>
<dbReference type="GeneID" id="70188357"/>
<dbReference type="PANTHER" id="PTHR37534">
    <property type="entry name" value="TRANSCRIPTIONAL ACTIVATOR PROTEIN UGA3"/>
    <property type="match status" value="1"/>
</dbReference>
<dbReference type="GO" id="GO:0005634">
    <property type="term" value="C:nucleus"/>
    <property type="evidence" value="ECO:0007669"/>
    <property type="project" value="UniProtKB-SubCell"/>
</dbReference>
<feature type="compositionally biased region" description="Low complexity" evidence="3">
    <location>
        <begin position="466"/>
        <end position="494"/>
    </location>
</feature>
<sequence length="694" mass="76366">MAFEMTLDLSRPVQLSSFQQPPPLGHTQQGGPGGGPSAPLPPAKRHCWECLRRRLVCDAGQPYCRKCHDAGVVCPGYDDKKPLKWIATGTISSRPRHKKLTALADGGKAGGKPASRAPARKKKQEQRQSVTATAPTADGLKSSPQQQDGCLPVLPHVDLRSTTCDVVQAAYYYNTWVLPSYDSALELAPNPFIAKFPMEILPYLTDGLRHTVVALAIGHRIHQLPLDASRGDSVDLWSRLFHHRCLAIRELSHDIASEDKRSSDSTIVTIILFLFVELQQMPATNWRQHLDGLTQLIELRGGPRQFLKNLPSLSIGLSSFFMVGVMANTTCPPLCDNSAVSHYELIDLLATMYGEGSYPTCLCPPALFVTIVEINYLRAQQALANFMAPPPPASRSITPQSQPPLLWSEENGSMMELPLWSTPEHQGNSSSDGYDFAQKRQQRQDMVSDVMMDATLAMDLPLLPETTTTNTNTTTTFSRSNSNSDSSTNSDSTNTQEYWLDPALARHDVDAHARALLKDILAYSPEDSAAPPPPPQQPRSFPEDRLVLGRLWQSALVIYLIASLQSLGALRSPFLRGQLAGLRAIHGARLYEQLRLAVESPRLKKSVLWPLVVCGFDAASTVDSSRGGSGNAPSAEVAATAEERRRFVEARLPILGQDVGTSLPEYARMVLRKFWDSGRTDWDSCFDKAYAFVT</sequence>
<reference evidence="5" key="1">
    <citation type="journal article" date="2021" name="Nat. Commun.">
        <title>Genetic determinants of endophytism in the Arabidopsis root mycobiome.</title>
        <authorList>
            <person name="Mesny F."/>
            <person name="Miyauchi S."/>
            <person name="Thiergart T."/>
            <person name="Pickel B."/>
            <person name="Atanasova L."/>
            <person name="Karlsson M."/>
            <person name="Huettel B."/>
            <person name="Barry K.W."/>
            <person name="Haridas S."/>
            <person name="Chen C."/>
            <person name="Bauer D."/>
            <person name="Andreopoulos W."/>
            <person name="Pangilinan J."/>
            <person name="LaButti K."/>
            <person name="Riley R."/>
            <person name="Lipzen A."/>
            <person name="Clum A."/>
            <person name="Drula E."/>
            <person name="Henrissat B."/>
            <person name="Kohler A."/>
            <person name="Grigoriev I.V."/>
            <person name="Martin F.M."/>
            <person name="Hacquard S."/>
        </authorList>
    </citation>
    <scope>NUCLEOTIDE SEQUENCE</scope>
    <source>
        <strain evidence="5">MPI-CAGE-CH-0230</strain>
    </source>
</reference>
<protein>
    <submittedName>
        <fullName evidence="5">Fungal-specific transcription factor domain-containing protein</fullName>
    </submittedName>
</protein>
<dbReference type="SUPFAM" id="SSF57701">
    <property type="entry name" value="Zn2/Cys6 DNA-binding domain"/>
    <property type="match status" value="1"/>
</dbReference>
<comment type="subcellular location">
    <subcellularLocation>
        <location evidence="1">Nucleus</location>
    </subcellularLocation>
</comment>
<feature type="compositionally biased region" description="Polar residues" evidence="3">
    <location>
        <begin position="423"/>
        <end position="432"/>
    </location>
</feature>
<feature type="region of interest" description="Disordered" evidence="3">
    <location>
        <begin position="1"/>
        <end position="41"/>
    </location>
</feature>
<dbReference type="RefSeq" id="XP_046011139.1">
    <property type="nucleotide sequence ID" value="XM_046158811.1"/>
</dbReference>